<dbReference type="OrthoDB" id="4247482at2"/>
<evidence type="ECO:0000259" key="3">
    <source>
        <dbReference type="PROSITE" id="PS51462"/>
    </source>
</evidence>
<dbReference type="CDD" id="cd18876">
    <property type="entry name" value="NUDIX_Hydrolase"/>
    <property type="match status" value="1"/>
</dbReference>
<name>A0A1I0J6H2_9ACTN</name>
<reference evidence="4 5" key="1">
    <citation type="submission" date="2016-10" db="EMBL/GenBank/DDBJ databases">
        <authorList>
            <person name="de Groot N.N."/>
        </authorList>
    </citation>
    <scope>NUCLEOTIDE SEQUENCE [LARGE SCALE GENOMIC DNA]</scope>
    <source>
        <strain evidence="4 5">CGMCC 4.5598</strain>
    </source>
</reference>
<evidence type="ECO:0000313" key="4">
    <source>
        <dbReference type="EMBL" id="SEU05419.1"/>
    </source>
</evidence>
<dbReference type="Gene3D" id="3.90.79.10">
    <property type="entry name" value="Nucleoside Triphosphate Pyrophosphohydrolase"/>
    <property type="match status" value="1"/>
</dbReference>
<sequence>MTDPDTRPLYERDPAAYRAHLAEGNANQARKRVGVDALVRDRDGRILLVDPTYKPDWDLPGGMAEANEPPLDALRRELAEELGLDLPGGMALVCVDWVAPHGPWDDSVMMIFNAGTLTPDQTTALRVRDAELAAFEFCSPEEARKRLRPYVWARLTAAISAADAGTVAYLHNGVPVS</sequence>
<evidence type="ECO:0000256" key="1">
    <source>
        <dbReference type="ARBA" id="ARBA00001946"/>
    </source>
</evidence>
<dbReference type="RefSeq" id="WP_091082603.1">
    <property type="nucleotide sequence ID" value="NZ_FOHX01000005.1"/>
</dbReference>
<gene>
    <name evidence="4" type="ORF">SAMN05421811_105473</name>
</gene>
<comment type="cofactor">
    <cofactor evidence="1">
        <name>Mg(2+)</name>
        <dbReference type="ChEBI" id="CHEBI:18420"/>
    </cofactor>
</comment>
<dbReference type="PANTHER" id="PTHR43046:SF14">
    <property type="entry name" value="MUTT_NUDIX FAMILY PROTEIN"/>
    <property type="match status" value="1"/>
</dbReference>
<dbReference type="Proteomes" id="UP000199361">
    <property type="component" value="Unassembled WGS sequence"/>
</dbReference>
<protein>
    <submittedName>
        <fullName evidence="4">NUDIX domain-containing protein</fullName>
    </submittedName>
</protein>
<feature type="domain" description="Nudix hydrolase" evidence="3">
    <location>
        <begin position="30"/>
        <end position="160"/>
    </location>
</feature>
<dbReference type="InterPro" id="IPR000086">
    <property type="entry name" value="NUDIX_hydrolase_dom"/>
</dbReference>
<dbReference type="PROSITE" id="PS00893">
    <property type="entry name" value="NUDIX_BOX"/>
    <property type="match status" value="1"/>
</dbReference>
<accession>A0A1I0J6H2</accession>
<dbReference type="AlphaFoldDB" id="A0A1I0J6H2"/>
<dbReference type="EMBL" id="FOHX01000005">
    <property type="protein sequence ID" value="SEU05419.1"/>
    <property type="molecule type" value="Genomic_DNA"/>
</dbReference>
<dbReference type="InterPro" id="IPR015797">
    <property type="entry name" value="NUDIX_hydrolase-like_dom_sf"/>
</dbReference>
<proteinExistence type="predicted"/>
<dbReference type="SUPFAM" id="SSF55811">
    <property type="entry name" value="Nudix"/>
    <property type="match status" value="1"/>
</dbReference>
<keyword evidence="2" id="KW-0378">Hydrolase</keyword>
<dbReference type="Pfam" id="PF00293">
    <property type="entry name" value="NUDIX"/>
    <property type="match status" value="1"/>
</dbReference>
<dbReference type="STRING" id="568860.SAMN05421811_105473"/>
<dbReference type="PROSITE" id="PS51462">
    <property type="entry name" value="NUDIX"/>
    <property type="match status" value="1"/>
</dbReference>
<dbReference type="GO" id="GO:0016787">
    <property type="term" value="F:hydrolase activity"/>
    <property type="evidence" value="ECO:0007669"/>
    <property type="project" value="UniProtKB-KW"/>
</dbReference>
<dbReference type="InterPro" id="IPR020084">
    <property type="entry name" value="NUDIX_hydrolase_CS"/>
</dbReference>
<dbReference type="PANTHER" id="PTHR43046">
    <property type="entry name" value="GDP-MANNOSE MANNOSYL HYDROLASE"/>
    <property type="match status" value="1"/>
</dbReference>
<organism evidence="4 5">
    <name type="scientific">Nonomuraea wenchangensis</name>
    <dbReference type="NCBI Taxonomy" id="568860"/>
    <lineage>
        <taxon>Bacteria</taxon>
        <taxon>Bacillati</taxon>
        <taxon>Actinomycetota</taxon>
        <taxon>Actinomycetes</taxon>
        <taxon>Streptosporangiales</taxon>
        <taxon>Streptosporangiaceae</taxon>
        <taxon>Nonomuraea</taxon>
    </lineage>
</organism>
<evidence type="ECO:0000256" key="2">
    <source>
        <dbReference type="ARBA" id="ARBA00022801"/>
    </source>
</evidence>
<keyword evidence="5" id="KW-1185">Reference proteome</keyword>
<evidence type="ECO:0000313" key="5">
    <source>
        <dbReference type="Proteomes" id="UP000199361"/>
    </source>
</evidence>